<accession>A0A2W5VE35</accession>
<protein>
    <recommendedName>
        <fullName evidence="4">Rod shape-determining protein MreD</fullName>
    </recommendedName>
</protein>
<keyword evidence="1" id="KW-1133">Transmembrane helix</keyword>
<feature type="transmembrane region" description="Helical" evidence="1">
    <location>
        <begin position="96"/>
        <end position="119"/>
    </location>
</feature>
<name>A0A2W5VE35_9BACT</name>
<reference evidence="2 3" key="1">
    <citation type="submission" date="2017-08" db="EMBL/GenBank/DDBJ databases">
        <title>Infants hospitalized years apart are colonized by the same room-sourced microbial strains.</title>
        <authorList>
            <person name="Brooks B."/>
            <person name="Olm M.R."/>
            <person name="Firek B.A."/>
            <person name="Baker R."/>
            <person name="Thomas B.C."/>
            <person name="Morowitz M.J."/>
            <person name="Banfield J.F."/>
        </authorList>
    </citation>
    <scope>NUCLEOTIDE SEQUENCE [LARGE SCALE GENOMIC DNA]</scope>
    <source>
        <strain evidence="2">S2_003_000_R2_14</strain>
    </source>
</reference>
<organism evidence="2 3">
    <name type="scientific">Archangium gephyra</name>
    <dbReference type="NCBI Taxonomy" id="48"/>
    <lineage>
        <taxon>Bacteria</taxon>
        <taxon>Pseudomonadati</taxon>
        <taxon>Myxococcota</taxon>
        <taxon>Myxococcia</taxon>
        <taxon>Myxococcales</taxon>
        <taxon>Cystobacterineae</taxon>
        <taxon>Archangiaceae</taxon>
        <taxon>Archangium</taxon>
    </lineage>
</organism>
<dbReference type="EMBL" id="QFQP01000025">
    <property type="protein sequence ID" value="PZR08391.1"/>
    <property type="molecule type" value="Genomic_DNA"/>
</dbReference>
<keyword evidence="1" id="KW-0812">Transmembrane</keyword>
<feature type="transmembrane region" description="Helical" evidence="1">
    <location>
        <begin position="71"/>
        <end position="90"/>
    </location>
</feature>
<evidence type="ECO:0000256" key="1">
    <source>
        <dbReference type="SAM" id="Phobius"/>
    </source>
</evidence>
<evidence type="ECO:0008006" key="4">
    <source>
        <dbReference type="Google" id="ProtNLM"/>
    </source>
</evidence>
<sequence>MRFLAVTALALLLLSVESVLVKTFGFEVTRIDVGLALVVFAALRLSTVEGAFSAFAVGYLLDVFTGRPTGLFPALAMLVFLLVRAASLVVDGRSRIPFLGFTAAATFVHALLAVFFTWLTSRNGIGHVASLSGVPLQVVLTMLAGLAMWPLLKKLEPTERPDSGVLR</sequence>
<keyword evidence="1" id="KW-0472">Membrane</keyword>
<dbReference type="AlphaFoldDB" id="A0A2W5VE35"/>
<comment type="caution">
    <text evidence="2">The sequence shown here is derived from an EMBL/GenBank/DDBJ whole genome shotgun (WGS) entry which is preliminary data.</text>
</comment>
<feature type="transmembrane region" description="Helical" evidence="1">
    <location>
        <begin position="34"/>
        <end position="59"/>
    </location>
</feature>
<evidence type="ECO:0000313" key="2">
    <source>
        <dbReference type="EMBL" id="PZR08391.1"/>
    </source>
</evidence>
<gene>
    <name evidence="2" type="ORF">DI536_24740</name>
</gene>
<proteinExistence type="predicted"/>
<feature type="transmembrane region" description="Helical" evidence="1">
    <location>
        <begin position="131"/>
        <end position="152"/>
    </location>
</feature>
<evidence type="ECO:0000313" key="3">
    <source>
        <dbReference type="Proteomes" id="UP000249061"/>
    </source>
</evidence>
<dbReference type="Proteomes" id="UP000249061">
    <property type="component" value="Unassembled WGS sequence"/>
</dbReference>